<protein>
    <recommendedName>
        <fullName evidence="2">Aminotransferase class I/classII domain-containing protein</fullName>
    </recommendedName>
</protein>
<gene>
    <name evidence="1" type="ORF">METZ01_LOCUS296124</name>
</gene>
<sequence length="95" mass="10403">MNLQELEIQFSNFLQADLDLDLTRGKPCSEQLDLSNGLDGILKENYTLEDGGDARNYGGLSGIPEARRLGAEILNLEPAQVMAAGNSSLTLMFHY</sequence>
<dbReference type="Pfam" id="PF12897">
    <property type="entry name" value="Asp_aminotransf"/>
    <property type="match status" value="1"/>
</dbReference>
<dbReference type="EMBL" id="UINC01090918">
    <property type="protein sequence ID" value="SVC43270.1"/>
    <property type="molecule type" value="Genomic_DNA"/>
</dbReference>
<dbReference type="GO" id="GO:0004069">
    <property type="term" value="F:L-aspartate:2-oxoglutarate aminotransferase activity"/>
    <property type="evidence" value="ECO:0007669"/>
    <property type="project" value="InterPro"/>
</dbReference>
<accession>A0A382M3E7</accession>
<evidence type="ECO:0000313" key="1">
    <source>
        <dbReference type="EMBL" id="SVC43270.1"/>
    </source>
</evidence>
<feature type="non-terminal residue" evidence="1">
    <location>
        <position position="95"/>
    </location>
</feature>
<dbReference type="InterPro" id="IPR024551">
    <property type="entry name" value="AspAT_Ic"/>
</dbReference>
<proteinExistence type="predicted"/>
<name>A0A382M3E7_9ZZZZ</name>
<organism evidence="1">
    <name type="scientific">marine metagenome</name>
    <dbReference type="NCBI Taxonomy" id="408172"/>
    <lineage>
        <taxon>unclassified sequences</taxon>
        <taxon>metagenomes</taxon>
        <taxon>ecological metagenomes</taxon>
    </lineage>
</organism>
<evidence type="ECO:0008006" key="2">
    <source>
        <dbReference type="Google" id="ProtNLM"/>
    </source>
</evidence>
<dbReference type="AlphaFoldDB" id="A0A382M3E7"/>
<dbReference type="Gene3D" id="3.90.1150.10">
    <property type="entry name" value="Aspartate Aminotransferase, domain 1"/>
    <property type="match status" value="1"/>
</dbReference>
<dbReference type="InterPro" id="IPR015422">
    <property type="entry name" value="PyrdxlP-dep_Trfase_small"/>
</dbReference>
<reference evidence="1" key="1">
    <citation type="submission" date="2018-05" db="EMBL/GenBank/DDBJ databases">
        <authorList>
            <person name="Lanie J.A."/>
            <person name="Ng W.-L."/>
            <person name="Kazmierczak K.M."/>
            <person name="Andrzejewski T.M."/>
            <person name="Davidsen T.M."/>
            <person name="Wayne K.J."/>
            <person name="Tettelin H."/>
            <person name="Glass J.I."/>
            <person name="Rusch D."/>
            <person name="Podicherti R."/>
            <person name="Tsui H.-C.T."/>
            <person name="Winkler M.E."/>
        </authorList>
    </citation>
    <scope>NUCLEOTIDE SEQUENCE</scope>
</reference>